<feature type="compositionally biased region" description="Basic and acidic residues" evidence="2">
    <location>
        <begin position="77"/>
        <end position="94"/>
    </location>
</feature>
<keyword evidence="1" id="KW-0833">Ubl conjugation pathway</keyword>
<dbReference type="HOGENOM" id="CLU_2292210_0_0_1"/>
<gene>
    <name evidence="3" type="ORF">LALA0_S01e15214g</name>
</gene>
<accession>A0A0C7N5A7</accession>
<keyword evidence="4" id="KW-1185">Reference proteome</keyword>
<evidence type="ECO:0000256" key="2">
    <source>
        <dbReference type="SAM" id="MobiDB-lite"/>
    </source>
</evidence>
<reference evidence="3 4" key="1">
    <citation type="submission" date="2014-12" db="EMBL/GenBank/DDBJ databases">
        <authorList>
            <person name="Neuveglise Cecile"/>
        </authorList>
    </citation>
    <scope>NUCLEOTIDE SEQUENCE [LARGE SCALE GENOMIC DNA]</scope>
    <source>
        <strain evidence="3 4">CBS 12615</strain>
    </source>
</reference>
<organism evidence="3 4">
    <name type="scientific">Lachancea lanzarotensis</name>
    <dbReference type="NCBI Taxonomy" id="1245769"/>
    <lineage>
        <taxon>Eukaryota</taxon>
        <taxon>Fungi</taxon>
        <taxon>Dikarya</taxon>
        <taxon>Ascomycota</taxon>
        <taxon>Saccharomycotina</taxon>
        <taxon>Saccharomycetes</taxon>
        <taxon>Saccharomycetales</taxon>
        <taxon>Saccharomycetaceae</taxon>
        <taxon>Lachancea</taxon>
    </lineage>
</organism>
<dbReference type="RefSeq" id="XP_022626865.1">
    <property type="nucleotide sequence ID" value="XM_022774804.1"/>
</dbReference>
<proteinExistence type="predicted"/>
<dbReference type="InterPro" id="IPR018860">
    <property type="entry name" value="APC_suCDC26"/>
</dbReference>
<evidence type="ECO:0000313" key="4">
    <source>
        <dbReference type="Proteomes" id="UP000054304"/>
    </source>
</evidence>
<dbReference type="OrthoDB" id="4036284at2759"/>
<dbReference type="AlphaFoldDB" id="A0A0C7N5A7"/>
<dbReference type="Proteomes" id="UP000054304">
    <property type="component" value="Unassembled WGS sequence"/>
</dbReference>
<dbReference type="GeneID" id="34684025"/>
<protein>
    <submittedName>
        <fullName evidence="3">LALA0S01e15214g1_1</fullName>
    </submittedName>
</protein>
<dbReference type="Pfam" id="PF10471">
    <property type="entry name" value="ANAPC_CDC26"/>
    <property type="match status" value="1"/>
</dbReference>
<evidence type="ECO:0000313" key="3">
    <source>
        <dbReference type="EMBL" id="CEP60623.1"/>
    </source>
</evidence>
<dbReference type="GO" id="GO:0031145">
    <property type="term" value="P:anaphase-promoting complex-dependent catabolic process"/>
    <property type="evidence" value="ECO:0007669"/>
    <property type="project" value="InterPro"/>
</dbReference>
<name>A0A0C7N5A7_9SACH</name>
<sequence length="111" mass="12350">MIRRQPSTLGLTAEDVADLEAELEESRLQRELKTQQRNLHRASGGAAYNRSTNELSTALPRDSHDSPLRKMPPRASVVDEQRPPSETHNSRLEGSHSQTAAGGSNPFYTER</sequence>
<evidence type="ECO:0000256" key="1">
    <source>
        <dbReference type="ARBA" id="ARBA00022786"/>
    </source>
</evidence>
<dbReference type="GO" id="GO:0005680">
    <property type="term" value="C:anaphase-promoting complex"/>
    <property type="evidence" value="ECO:0007669"/>
    <property type="project" value="InterPro"/>
</dbReference>
<dbReference type="EMBL" id="LN736360">
    <property type="protein sequence ID" value="CEP60623.1"/>
    <property type="molecule type" value="Genomic_DNA"/>
</dbReference>
<feature type="region of interest" description="Disordered" evidence="2">
    <location>
        <begin position="31"/>
        <end position="111"/>
    </location>
</feature>